<dbReference type="GeneTree" id="ENSGT00940000157589"/>
<keyword evidence="5" id="KW-1185">Reference proteome</keyword>
<dbReference type="InterPro" id="IPR036188">
    <property type="entry name" value="FAD/NAD-bd_sf"/>
</dbReference>
<feature type="domain" description="FAD dependent oxidoreductase central" evidence="3">
    <location>
        <begin position="384"/>
        <end position="438"/>
    </location>
</feature>
<dbReference type="HOGENOM" id="CLU_007884_11_4_1"/>
<dbReference type="PANTHER" id="PTHR13847">
    <property type="entry name" value="SARCOSINE DEHYDROGENASE-RELATED"/>
    <property type="match status" value="1"/>
</dbReference>
<dbReference type="Pfam" id="PF01571">
    <property type="entry name" value="GCV_T"/>
    <property type="match status" value="1"/>
</dbReference>
<dbReference type="InterPro" id="IPR006076">
    <property type="entry name" value="FAD-dep_OxRdtase"/>
</dbReference>
<feature type="domain" description="GCVT N-terminal" evidence="2">
    <location>
        <begin position="442"/>
        <end position="725"/>
    </location>
</feature>
<dbReference type="GO" id="GO:0008480">
    <property type="term" value="F:sarcosine dehydrogenase activity"/>
    <property type="evidence" value="ECO:0007669"/>
    <property type="project" value="TreeGrafter"/>
</dbReference>
<dbReference type="InterPro" id="IPR027266">
    <property type="entry name" value="TrmE/GcvT-like"/>
</dbReference>
<sequence length="725" mass="80980">HSNGSPSEADVVVIGGGSVGCSTAYHLAKMGVKNVVLLEQHKLTAGTTWHTAGLLWHLTSHDLEMELIKHTRELMTDVLPKETGLETGWIDTGGLFTAYRKERLDAYKEMATLAKVYGMDAQMLSPYEINDIHPLVDVSNLIGAVYSPMDGTMDPAGTCLTYTRAAAKYGAKILENCDVTGIETKVDDYGIKRIVSVSTNHGVIKTRNIVNCTGVWAPYIGKMVGVPVPQLTYKHAYVVTEPIPGVSKVPNCRDHDSSIYLKRQGDTLQIGGYESNPIHCEHVSRLWFSTKANTVDKDFAFGLYDLDWDVFSRHIEHACMSVPQVEQTGIRSTVCGPESFTSDQKPLVGESPDVRGFFYGSGFNSAGMMYGGGAGREIANWIIHGRPSIDMFSWDIRRFPSLLVNNKTWLHEKTHEMYAKHYSIAFHHDQPLAGRNARKDTLHETLANRGCYYEEKHGWERPGYFIYNNEKHEDYTYNELLQQDYTFDFPGSIAKESLTCRTSGAMFNTSYMGKLFLTGEDAGVAARYLFTRDVSAPGKPRPCTYTLMLNDKGGIESDLVVAKVPATEYYMTVGGATTEYCKGHLSDKLNGLGLKCSVDDRTNDMGILSLQGPRRSKLDLKISVPSCSNPPIPQYDIGFPFEKFLKKWSKVVIYSRISFVGELGYELHCSMRDMPTIYQALMHDAERYGVCDSGYRAMESLSTEVGFHHWGHSIRTDDNPLEARL</sequence>
<reference evidence="4" key="3">
    <citation type="submission" date="2025-09" db="UniProtKB">
        <authorList>
            <consortium name="Ensembl"/>
        </authorList>
    </citation>
    <scope>IDENTIFICATION</scope>
</reference>
<dbReference type="InterPro" id="IPR032503">
    <property type="entry name" value="FAO_M"/>
</dbReference>
<evidence type="ECO:0000313" key="4">
    <source>
        <dbReference type="Ensembl" id="ENSCSAVP00000009849.1"/>
    </source>
</evidence>
<feature type="domain" description="FAD dependent oxidoreductase" evidence="1">
    <location>
        <begin position="10"/>
        <end position="381"/>
    </location>
</feature>
<dbReference type="GO" id="GO:1901053">
    <property type="term" value="P:sarcosine catabolic process"/>
    <property type="evidence" value="ECO:0007669"/>
    <property type="project" value="TreeGrafter"/>
</dbReference>
<reference evidence="5" key="1">
    <citation type="submission" date="2003-08" db="EMBL/GenBank/DDBJ databases">
        <authorList>
            <person name="Birren B."/>
            <person name="Nusbaum C."/>
            <person name="Abebe A."/>
            <person name="Abouelleil A."/>
            <person name="Adekoya E."/>
            <person name="Ait-zahra M."/>
            <person name="Allen N."/>
            <person name="Allen T."/>
            <person name="An P."/>
            <person name="Anderson M."/>
            <person name="Anderson S."/>
            <person name="Arachchi H."/>
            <person name="Armbruster J."/>
            <person name="Bachantsang P."/>
            <person name="Baldwin J."/>
            <person name="Barry A."/>
            <person name="Bayul T."/>
            <person name="Blitshsteyn B."/>
            <person name="Bloom T."/>
            <person name="Blye J."/>
            <person name="Boguslavskiy L."/>
            <person name="Borowsky M."/>
            <person name="Boukhgalter B."/>
            <person name="Brunache A."/>
            <person name="Butler J."/>
            <person name="Calixte N."/>
            <person name="Calvo S."/>
            <person name="Camarata J."/>
            <person name="Campo K."/>
            <person name="Chang J."/>
            <person name="Cheshatsang Y."/>
            <person name="Citroen M."/>
            <person name="Collymore A."/>
            <person name="Considine T."/>
            <person name="Cook A."/>
            <person name="Cooke P."/>
            <person name="Corum B."/>
            <person name="Cuomo C."/>
            <person name="David R."/>
            <person name="Dawoe T."/>
            <person name="Degray S."/>
            <person name="Dodge S."/>
            <person name="Dooley K."/>
            <person name="Dorje P."/>
            <person name="Dorjee K."/>
            <person name="Dorris L."/>
            <person name="Duffey N."/>
            <person name="Dupes A."/>
            <person name="Elkins T."/>
            <person name="Engels R."/>
            <person name="Erickson J."/>
            <person name="Farina A."/>
            <person name="Faro S."/>
            <person name="Ferreira P."/>
            <person name="Fischer H."/>
            <person name="Fitzgerald M."/>
            <person name="Foley K."/>
            <person name="Gage D."/>
            <person name="Galagan J."/>
            <person name="Gearin G."/>
            <person name="Gnerre S."/>
            <person name="Gnirke A."/>
            <person name="Goyette A."/>
            <person name="Graham J."/>
            <person name="Grandbois E."/>
            <person name="Gyaltsen K."/>
            <person name="Hafez N."/>
            <person name="Hagopian D."/>
            <person name="Hagos B."/>
            <person name="Hall J."/>
            <person name="Hatcher B."/>
            <person name="Heller A."/>
            <person name="Higgins H."/>
            <person name="Honan T."/>
            <person name="Horn A."/>
            <person name="Houde N."/>
            <person name="Hughes L."/>
            <person name="Hulme W."/>
            <person name="Husby E."/>
            <person name="Iliev I."/>
            <person name="Jaffe D."/>
            <person name="Jones C."/>
            <person name="Kamal M."/>
            <person name="Kamat A."/>
            <person name="Kamvysselis M."/>
            <person name="Karlsson E."/>
            <person name="Kells C."/>
            <person name="Kieu A."/>
            <person name="Kisner P."/>
            <person name="Kodira C."/>
            <person name="Kulbokas E."/>
            <person name="Labutti K."/>
            <person name="Lama D."/>
            <person name="Landers T."/>
            <person name="Leger J."/>
            <person name="Levine S."/>
            <person name="Lewis D."/>
            <person name="Lewis T."/>
            <person name="Lindblad-toh K."/>
            <person name="Liu X."/>
            <person name="Lokyitsang T."/>
            <person name="Lokyitsang Y."/>
            <person name="Lucien O."/>
            <person name="Lui A."/>
            <person name="Ma L.J."/>
            <person name="Mabbitt R."/>
            <person name="Macdonald J."/>
            <person name="Maclean C."/>
            <person name="Major J."/>
            <person name="Manning J."/>
            <person name="Marabella R."/>
            <person name="Maru K."/>
            <person name="Matthews C."/>
            <person name="Mauceli E."/>
            <person name="Mccarthy M."/>
            <person name="Mcdonough S."/>
            <person name="Mcghee T."/>
            <person name="Meldrim J."/>
            <person name="Meneus L."/>
            <person name="Mesirov J."/>
            <person name="Mihalev A."/>
            <person name="Mihova T."/>
            <person name="Mikkelsen T."/>
            <person name="Mlenga V."/>
            <person name="Moru K."/>
            <person name="Mozes J."/>
            <person name="Mulrain L."/>
            <person name="Munson G."/>
            <person name="Naylor J."/>
            <person name="Newes C."/>
            <person name="Nguyen C."/>
            <person name="Nguyen N."/>
            <person name="Nguyen T."/>
            <person name="Nicol R."/>
            <person name="Nielsen C."/>
            <person name="Nizzari M."/>
            <person name="Norbu C."/>
            <person name="Norbu N."/>
            <person name="O'donnell P."/>
            <person name="Okoawo O."/>
            <person name="O'leary S."/>
            <person name="Omotosho B."/>
            <person name="O'neill K."/>
            <person name="Osman S."/>
            <person name="Parker S."/>
            <person name="Perrin D."/>
            <person name="Phunkhang P."/>
            <person name="Piqani B."/>
            <person name="Purcell S."/>
            <person name="Rachupka T."/>
            <person name="Ramasamy U."/>
            <person name="Rameau R."/>
            <person name="Ray V."/>
            <person name="Raymond C."/>
            <person name="Retta R."/>
            <person name="Richardson S."/>
            <person name="Rise C."/>
            <person name="Rodriguez J."/>
            <person name="Rogers J."/>
            <person name="Rogov P."/>
            <person name="Rutman M."/>
            <person name="Schupbach R."/>
            <person name="Seaman C."/>
            <person name="Settipalli S."/>
            <person name="Sharpe T."/>
            <person name="Sheridan J."/>
            <person name="Sherpa N."/>
            <person name="Shi J."/>
            <person name="Smirnov S."/>
            <person name="Smith C."/>
            <person name="Sougnez C."/>
            <person name="Spencer B."/>
            <person name="Stalker J."/>
            <person name="Stange-thomann N."/>
            <person name="Stavropoulos S."/>
            <person name="Stetson K."/>
            <person name="Stone C."/>
            <person name="Stone S."/>
            <person name="Stubbs M."/>
            <person name="Talamas J."/>
            <person name="Tchuinga P."/>
            <person name="Tenzing P."/>
            <person name="Tesfaye S."/>
            <person name="Theodore J."/>
            <person name="Thoulutsang Y."/>
            <person name="Topham K."/>
            <person name="Towey S."/>
            <person name="Tsamla T."/>
            <person name="Tsomo N."/>
            <person name="Vallee D."/>
            <person name="Vassiliev H."/>
            <person name="Venkataraman V."/>
            <person name="Vinson J."/>
            <person name="Vo A."/>
            <person name="Wade C."/>
            <person name="Wang S."/>
            <person name="Wangchuk T."/>
            <person name="Wangdi T."/>
            <person name="Whittaker C."/>
            <person name="Wilkinson J."/>
            <person name="Wu Y."/>
            <person name="Wyman D."/>
            <person name="Yadav S."/>
            <person name="Yang S."/>
            <person name="Yang X."/>
            <person name="Yeager S."/>
            <person name="Yee E."/>
            <person name="Young G."/>
            <person name="Zainoun J."/>
            <person name="Zembeck L."/>
            <person name="Zimmer A."/>
            <person name="Zody M."/>
            <person name="Lander E."/>
        </authorList>
    </citation>
    <scope>NUCLEOTIDE SEQUENCE [LARGE SCALE GENOMIC DNA]</scope>
</reference>
<name>H2YWY8_CIOSA</name>
<dbReference type="Pfam" id="PF16350">
    <property type="entry name" value="FAO_M"/>
    <property type="match status" value="1"/>
</dbReference>
<dbReference type="InterPro" id="IPR006222">
    <property type="entry name" value="GCVT_N"/>
</dbReference>
<dbReference type="Gene3D" id="3.30.9.10">
    <property type="entry name" value="D-Amino Acid Oxidase, subunit A, domain 2"/>
    <property type="match status" value="1"/>
</dbReference>
<evidence type="ECO:0000259" key="2">
    <source>
        <dbReference type="Pfam" id="PF01571"/>
    </source>
</evidence>
<dbReference type="Gene3D" id="3.30.70.1400">
    <property type="entry name" value="Aminomethyltransferase beta-barrel domains"/>
    <property type="match status" value="1"/>
</dbReference>
<dbReference type="Proteomes" id="UP000007875">
    <property type="component" value="Unassembled WGS sequence"/>
</dbReference>
<dbReference type="Gene3D" id="3.50.50.60">
    <property type="entry name" value="FAD/NAD(P)-binding domain"/>
    <property type="match status" value="1"/>
</dbReference>
<dbReference type="SUPFAM" id="SSF51905">
    <property type="entry name" value="FAD/NAD(P)-binding domain"/>
    <property type="match status" value="1"/>
</dbReference>
<reference evidence="4" key="2">
    <citation type="submission" date="2025-08" db="UniProtKB">
        <authorList>
            <consortium name="Ensembl"/>
        </authorList>
    </citation>
    <scope>IDENTIFICATION</scope>
</reference>
<dbReference type="PANTHER" id="PTHR13847:SF200">
    <property type="entry name" value="SARCOSINE DEHYDROGENASE, MITOCHONDRIAL"/>
    <property type="match status" value="1"/>
</dbReference>
<dbReference type="AlphaFoldDB" id="H2YWY8"/>
<dbReference type="Ensembl" id="ENSCSAVT00000009967.1">
    <property type="protein sequence ID" value="ENSCSAVP00000009849.1"/>
    <property type="gene ID" value="ENSCSAVG00000005786.1"/>
</dbReference>
<organism evidence="4 5">
    <name type="scientific">Ciona savignyi</name>
    <name type="common">Pacific transparent sea squirt</name>
    <dbReference type="NCBI Taxonomy" id="51511"/>
    <lineage>
        <taxon>Eukaryota</taxon>
        <taxon>Metazoa</taxon>
        <taxon>Chordata</taxon>
        <taxon>Tunicata</taxon>
        <taxon>Ascidiacea</taxon>
        <taxon>Phlebobranchia</taxon>
        <taxon>Cionidae</taxon>
        <taxon>Ciona</taxon>
    </lineage>
</organism>
<protein>
    <recommendedName>
        <fullName evidence="6">Sarcosine dehydrogenase, mitochondrial</fullName>
    </recommendedName>
</protein>
<evidence type="ECO:0008006" key="6">
    <source>
        <dbReference type="Google" id="ProtNLM"/>
    </source>
</evidence>
<dbReference type="OMA" id="MVFKYDQ"/>
<proteinExistence type="predicted"/>
<evidence type="ECO:0000313" key="5">
    <source>
        <dbReference type="Proteomes" id="UP000007875"/>
    </source>
</evidence>
<dbReference type="SUPFAM" id="SSF103025">
    <property type="entry name" value="Folate-binding domain"/>
    <property type="match status" value="1"/>
</dbReference>
<dbReference type="Gene3D" id="3.30.1360.120">
    <property type="entry name" value="Probable tRNA modification gtpase trme, domain 1"/>
    <property type="match status" value="1"/>
</dbReference>
<evidence type="ECO:0000259" key="1">
    <source>
        <dbReference type="Pfam" id="PF01266"/>
    </source>
</evidence>
<dbReference type="FunFam" id="3.50.50.60:FF:000769">
    <property type="entry name" value="Sarcosine dehydrogenase"/>
    <property type="match status" value="1"/>
</dbReference>
<accession>H2YWY8</accession>
<dbReference type="Pfam" id="PF01266">
    <property type="entry name" value="DAO"/>
    <property type="match status" value="1"/>
</dbReference>
<evidence type="ECO:0000259" key="3">
    <source>
        <dbReference type="Pfam" id="PF16350"/>
    </source>
</evidence>
<dbReference type="SUPFAM" id="SSF54373">
    <property type="entry name" value="FAD-linked reductases, C-terminal domain"/>
    <property type="match status" value="1"/>
</dbReference>
<dbReference type="GO" id="GO:0005759">
    <property type="term" value="C:mitochondrial matrix"/>
    <property type="evidence" value="ECO:0007669"/>
    <property type="project" value="TreeGrafter"/>
</dbReference>